<dbReference type="InterPro" id="IPR042242">
    <property type="entry name" value="RecO_C"/>
</dbReference>
<dbReference type="GO" id="GO:0043590">
    <property type="term" value="C:bacterial nucleoid"/>
    <property type="evidence" value="ECO:0007669"/>
    <property type="project" value="TreeGrafter"/>
</dbReference>
<dbReference type="Proteomes" id="UP001431656">
    <property type="component" value="Chromosome"/>
</dbReference>
<evidence type="ECO:0000313" key="11">
    <source>
        <dbReference type="Proteomes" id="UP001431656"/>
    </source>
</evidence>
<dbReference type="RefSeq" id="WP_286266860.1">
    <property type="nucleotide sequence ID" value="NZ_AP028056.1"/>
</dbReference>
<dbReference type="NCBIfam" id="TIGR00613">
    <property type="entry name" value="reco"/>
    <property type="match status" value="1"/>
</dbReference>
<dbReference type="Pfam" id="PF11967">
    <property type="entry name" value="RecO_N"/>
    <property type="match status" value="1"/>
</dbReference>
<evidence type="ECO:0000256" key="1">
    <source>
        <dbReference type="ARBA" id="ARBA00003065"/>
    </source>
</evidence>
<name>A0AAN0K5U4_9ACTN</name>
<dbReference type="GO" id="GO:0006310">
    <property type="term" value="P:DNA recombination"/>
    <property type="evidence" value="ECO:0007669"/>
    <property type="project" value="UniProtKB-UniRule"/>
</dbReference>
<evidence type="ECO:0000256" key="8">
    <source>
        <dbReference type="HAMAP-Rule" id="MF_00201"/>
    </source>
</evidence>
<evidence type="ECO:0000256" key="5">
    <source>
        <dbReference type="ARBA" id="ARBA00023172"/>
    </source>
</evidence>
<keyword evidence="6 8" id="KW-0234">DNA repair</keyword>
<dbReference type="Gene3D" id="1.20.1440.120">
    <property type="entry name" value="Recombination protein O, C-terminal domain"/>
    <property type="match status" value="1"/>
</dbReference>
<evidence type="ECO:0000256" key="4">
    <source>
        <dbReference type="ARBA" id="ARBA00022763"/>
    </source>
</evidence>
<evidence type="ECO:0000259" key="9">
    <source>
        <dbReference type="Pfam" id="PF11967"/>
    </source>
</evidence>
<dbReference type="InterPro" id="IPR037278">
    <property type="entry name" value="ARFGAP/RecO"/>
</dbReference>
<reference evidence="10" key="1">
    <citation type="journal article" date="2024" name="Int. J. Syst. Evol. Microbiol.">
        <title>Brooklawnia propionicigenes sp. nov., a facultatively anaerobic, propionate-producing bacterium isolated from a methanogenic reactor treating waste from cattle farms.</title>
        <authorList>
            <person name="Akita Y."/>
            <person name="Ueki A."/>
            <person name="Tonouchi A."/>
            <person name="Sugawara Y."/>
            <person name="Honma S."/>
            <person name="Kaku N."/>
            <person name="Ueki K."/>
        </authorList>
    </citation>
    <scope>NUCLEOTIDE SEQUENCE</scope>
    <source>
        <strain evidence="10">SH051</strain>
    </source>
</reference>
<dbReference type="Pfam" id="PF02565">
    <property type="entry name" value="RecO_C"/>
    <property type="match status" value="1"/>
</dbReference>
<keyword evidence="4 8" id="KW-0227">DNA damage</keyword>
<dbReference type="PANTHER" id="PTHR33991">
    <property type="entry name" value="DNA REPAIR PROTEIN RECO"/>
    <property type="match status" value="1"/>
</dbReference>
<dbReference type="InterPro" id="IPR012340">
    <property type="entry name" value="NA-bd_OB-fold"/>
</dbReference>
<dbReference type="InterPro" id="IPR003717">
    <property type="entry name" value="RecO"/>
</dbReference>
<evidence type="ECO:0000256" key="3">
    <source>
        <dbReference type="ARBA" id="ARBA00021310"/>
    </source>
</evidence>
<dbReference type="SUPFAM" id="SSF50249">
    <property type="entry name" value="Nucleic acid-binding proteins"/>
    <property type="match status" value="1"/>
</dbReference>
<comment type="function">
    <text evidence="1 8">Involved in DNA repair and RecF pathway recombination.</text>
</comment>
<evidence type="ECO:0000256" key="2">
    <source>
        <dbReference type="ARBA" id="ARBA00007452"/>
    </source>
</evidence>
<comment type="similarity">
    <text evidence="2 8">Belongs to the RecO family.</text>
</comment>
<sequence length="246" mass="26560">MPTYRDHAVVLRTHKLGEADRIITLLSRSHGKVRAVARGVRRTSSKFGGRLEPFSHVDVQFANGRSLDVVTQVETLHAYDGPLRLDYGAFTAGQAMLEAADRLVAEEREPALRQYRLLLGALRTLGEGTPVGPRPATMVLDSYLLRALSVAGYAPALTSCARCGAEGPHAGFAPETGGMVCVECRPPRTVLPAPPTWQLLSALISGDWQATADVPEAVCQQASGLVAAFASWHLDRGLRSLRLVER</sequence>
<feature type="domain" description="DNA replication/recombination mediator RecO N-terminal" evidence="9">
    <location>
        <begin position="1"/>
        <end position="79"/>
    </location>
</feature>
<dbReference type="HAMAP" id="MF_00201">
    <property type="entry name" value="RecO"/>
    <property type="match status" value="1"/>
</dbReference>
<dbReference type="Gene3D" id="2.40.50.140">
    <property type="entry name" value="Nucleic acid-binding proteins"/>
    <property type="match status" value="1"/>
</dbReference>
<dbReference type="InterPro" id="IPR022572">
    <property type="entry name" value="DNA_rep/recomb_RecO_N"/>
</dbReference>
<accession>A0AAN0K5U4</accession>
<gene>
    <name evidence="8 10" type="primary">recO</name>
    <name evidence="10" type="ORF">brsh051_02720</name>
</gene>
<protein>
    <recommendedName>
        <fullName evidence="3 8">DNA repair protein RecO</fullName>
    </recommendedName>
    <alternativeName>
        <fullName evidence="7 8">Recombination protein O</fullName>
    </alternativeName>
</protein>
<evidence type="ECO:0000313" key="10">
    <source>
        <dbReference type="EMBL" id="BEH00991.1"/>
    </source>
</evidence>
<organism evidence="10 11">
    <name type="scientific">Brooklawnia propionicigenes</name>
    <dbReference type="NCBI Taxonomy" id="3041175"/>
    <lineage>
        <taxon>Bacteria</taxon>
        <taxon>Bacillati</taxon>
        <taxon>Actinomycetota</taxon>
        <taxon>Actinomycetes</taxon>
        <taxon>Propionibacteriales</taxon>
        <taxon>Propionibacteriaceae</taxon>
        <taxon>Brooklawnia</taxon>
    </lineage>
</organism>
<dbReference type="EMBL" id="AP028056">
    <property type="protein sequence ID" value="BEH00991.1"/>
    <property type="molecule type" value="Genomic_DNA"/>
</dbReference>
<dbReference type="SUPFAM" id="SSF57863">
    <property type="entry name" value="ArfGap/RecO-like zinc finger"/>
    <property type="match status" value="1"/>
</dbReference>
<dbReference type="AlphaFoldDB" id="A0AAN0K5U4"/>
<dbReference type="PANTHER" id="PTHR33991:SF1">
    <property type="entry name" value="DNA REPAIR PROTEIN RECO"/>
    <property type="match status" value="1"/>
</dbReference>
<keyword evidence="11" id="KW-1185">Reference proteome</keyword>
<keyword evidence="5 8" id="KW-0233">DNA recombination</keyword>
<evidence type="ECO:0000256" key="6">
    <source>
        <dbReference type="ARBA" id="ARBA00023204"/>
    </source>
</evidence>
<dbReference type="KEGG" id="broo:brsh051_02720"/>
<evidence type="ECO:0000256" key="7">
    <source>
        <dbReference type="ARBA" id="ARBA00033409"/>
    </source>
</evidence>
<dbReference type="GO" id="GO:0006302">
    <property type="term" value="P:double-strand break repair"/>
    <property type="evidence" value="ECO:0007669"/>
    <property type="project" value="TreeGrafter"/>
</dbReference>
<proteinExistence type="inferred from homology"/>